<gene>
    <name evidence="3" type="ORF">FGO68_gene10675</name>
</gene>
<evidence type="ECO:0008006" key="5">
    <source>
        <dbReference type="Google" id="ProtNLM"/>
    </source>
</evidence>
<dbReference type="AlphaFoldDB" id="A0A8J8T0C8"/>
<feature type="region of interest" description="Disordered" evidence="1">
    <location>
        <begin position="1"/>
        <end position="27"/>
    </location>
</feature>
<accession>A0A8J8T0C8</accession>
<evidence type="ECO:0000256" key="1">
    <source>
        <dbReference type="SAM" id="MobiDB-lite"/>
    </source>
</evidence>
<keyword evidence="2" id="KW-1133">Transmembrane helix</keyword>
<evidence type="ECO:0000313" key="3">
    <source>
        <dbReference type="EMBL" id="TNV77494.1"/>
    </source>
</evidence>
<keyword evidence="4" id="KW-1185">Reference proteome</keyword>
<feature type="transmembrane region" description="Helical" evidence="2">
    <location>
        <begin position="244"/>
        <end position="268"/>
    </location>
</feature>
<feature type="transmembrane region" description="Helical" evidence="2">
    <location>
        <begin position="316"/>
        <end position="339"/>
    </location>
</feature>
<dbReference type="EMBL" id="RRYP01011811">
    <property type="protein sequence ID" value="TNV77494.1"/>
    <property type="molecule type" value="Genomic_DNA"/>
</dbReference>
<evidence type="ECO:0000313" key="4">
    <source>
        <dbReference type="Proteomes" id="UP000785679"/>
    </source>
</evidence>
<sequence length="362" mass="41976">MRSLINEETQNDILIQEPKEREEQEQQDRFNHVEKVHYQIEVDDAVFIDRLIAYASKNNGCSPYEDSQGRKYIFYPVYRKKGSQQMEMCLVHETGCDLKDRISYFNGEDSLKVSGKIIYVGYPKKLQQVTDIQGQNLKNFIVFDNFQDAINDKATKPQIKALSNHKIPYYITNSETELMSVNQALSAICTLLKKENQQSIIKSRYVFAALIFYLLFLGVFTNALLYFYLVMERYQWDFKLISKILIYLGFLIVVCIQDAVVLGSVAKLSDVSNKCLEKMFQLLIVILVAFKGLVLEGLSIWKLVKVFQSDPMTSNLNILIPIGCLIAPIPFSILVTRLIEKDTWESDRKKKINNFKKFRLNF</sequence>
<feature type="compositionally biased region" description="Polar residues" evidence="1">
    <location>
        <begin position="1"/>
        <end position="13"/>
    </location>
</feature>
<name>A0A8J8T0C8_HALGN</name>
<feature type="transmembrane region" description="Helical" evidence="2">
    <location>
        <begin position="205"/>
        <end position="229"/>
    </location>
</feature>
<protein>
    <recommendedName>
        <fullName evidence="5">Transmembrane protein</fullName>
    </recommendedName>
</protein>
<reference evidence="3" key="1">
    <citation type="submission" date="2019-06" db="EMBL/GenBank/DDBJ databases">
        <authorList>
            <person name="Zheng W."/>
        </authorList>
    </citation>
    <scope>NUCLEOTIDE SEQUENCE</scope>
    <source>
        <strain evidence="3">QDHG01</strain>
    </source>
</reference>
<comment type="caution">
    <text evidence="3">The sequence shown here is derived from an EMBL/GenBank/DDBJ whole genome shotgun (WGS) entry which is preliminary data.</text>
</comment>
<feature type="compositionally biased region" description="Basic and acidic residues" evidence="1">
    <location>
        <begin position="17"/>
        <end position="27"/>
    </location>
</feature>
<organism evidence="3 4">
    <name type="scientific">Halteria grandinella</name>
    <dbReference type="NCBI Taxonomy" id="5974"/>
    <lineage>
        <taxon>Eukaryota</taxon>
        <taxon>Sar</taxon>
        <taxon>Alveolata</taxon>
        <taxon>Ciliophora</taxon>
        <taxon>Intramacronucleata</taxon>
        <taxon>Spirotrichea</taxon>
        <taxon>Stichotrichia</taxon>
        <taxon>Sporadotrichida</taxon>
        <taxon>Halteriidae</taxon>
        <taxon>Halteria</taxon>
    </lineage>
</organism>
<dbReference type="Proteomes" id="UP000785679">
    <property type="component" value="Unassembled WGS sequence"/>
</dbReference>
<evidence type="ECO:0000256" key="2">
    <source>
        <dbReference type="SAM" id="Phobius"/>
    </source>
</evidence>
<proteinExistence type="predicted"/>
<feature type="transmembrane region" description="Helical" evidence="2">
    <location>
        <begin position="280"/>
        <end position="304"/>
    </location>
</feature>
<keyword evidence="2" id="KW-0472">Membrane</keyword>
<keyword evidence="2" id="KW-0812">Transmembrane</keyword>